<keyword evidence="1" id="KW-0472">Membrane</keyword>
<gene>
    <name evidence="2" type="ORF">A3F03_02035</name>
</gene>
<keyword evidence="1" id="KW-1133">Transmembrane helix</keyword>
<dbReference type="Gene3D" id="3.30.70.60">
    <property type="match status" value="1"/>
</dbReference>
<sequence length="192" mass="21933">MNSKVILQKLTEKKVKDYTFTILFFLIFSFFLIGVIRPNLLTAFELQSELVSLKKINIDYEKIILQIVDHQTILENNRDKLPLLGQAVPAPPLMYELTQNIQNAAQENAVNLSKLEIKDVSLKSKQAKAGLKSYYVAIETQDTLPNIEAFFNSLMNQRRLKTLHNLSYTLESSASESAIMKIDLQVKGYYSL</sequence>
<accession>A0A1F7I4L9</accession>
<reference evidence="2 3" key="1">
    <citation type="journal article" date="2016" name="Nat. Commun.">
        <title>Thousands of microbial genomes shed light on interconnected biogeochemical processes in an aquifer system.</title>
        <authorList>
            <person name="Anantharaman K."/>
            <person name="Brown C.T."/>
            <person name="Hug L.A."/>
            <person name="Sharon I."/>
            <person name="Castelle C.J."/>
            <person name="Probst A.J."/>
            <person name="Thomas B.C."/>
            <person name="Singh A."/>
            <person name="Wilkins M.J."/>
            <person name="Karaoz U."/>
            <person name="Brodie E.L."/>
            <person name="Williams K.H."/>
            <person name="Hubbard S.S."/>
            <person name="Banfield J.F."/>
        </authorList>
    </citation>
    <scope>NUCLEOTIDE SEQUENCE [LARGE SCALE GENOMIC DNA]</scope>
</reference>
<evidence type="ECO:0008006" key="4">
    <source>
        <dbReference type="Google" id="ProtNLM"/>
    </source>
</evidence>
<dbReference type="EMBL" id="MGAC01000017">
    <property type="protein sequence ID" value="OGK38327.1"/>
    <property type="molecule type" value="Genomic_DNA"/>
</dbReference>
<feature type="transmembrane region" description="Helical" evidence="1">
    <location>
        <begin position="20"/>
        <end position="40"/>
    </location>
</feature>
<comment type="caution">
    <text evidence="2">The sequence shown here is derived from an EMBL/GenBank/DDBJ whole genome shotgun (WGS) entry which is preliminary data.</text>
</comment>
<name>A0A1F7I4L9_9BACT</name>
<proteinExistence type="predicted"/>
<organism evidence="2 3">
    <name type="scientific">Candidatus Roizmanbacteria bacterium RIFCSPHIGHO2_12_FULL_41_11</name>
    <dbReference type="NCBI Taxonomy" id="1802052"/>
    <lineage>
        <taxon>Bacteria</taxon>
        <taxon>Candidatus Roizmaniibacteriota</taxon>
    </lineage>
</organism>
<dbReference type="Proteomes" id="UP000176803">
    <property type="component" value="Unassembled WGS sequence"/>
</dbReference>
<evidence type="ECO:0000256" key="1">
    <source>
        <dbReference type="SAM" id="Phobius"/>
    </source>
</evidence>
<dbReference type="InterPro" id="IPR014717">
    <property type="entry name" value="Transl_elong_EF1B/ribsomal_bS6"/>
</dbReference>
<keyword evidence="1" id="KW-0812">Transmembrane</keyword>
<evidence type="ECO:0000313" key="3">
    <source>
        <dbReference type="Proteomes" id="UP000176803"/>
    </source>
</evidence>
<dbReference type="AlphaFoldDB" id="A0A1F7I4L9"/>
<evidence type="ECO:0000313" key="2">
    <source>
        <dbReference type="EMBL" id="OGK38327.1"/>
    </source>
</evidence>
<protein>
    <recommendedName>
        <fullName evidence="4">Type 4a pilus biogenesis protein PilO</fullName>
    </recommendedName>
</protein>